<dbReference type="Proteomes" id="UP001160499">
    <property type="component" value="Unassembled WGS sequence"/>
</dbReference>
<dbReference type="EMBL" id="JARXVH010000035">
    <property type="protein sequence ID" value="MDH6222527.1"/>
    <property type="molecule type" value="Genomic_DNA"/>
</dbReference>
<keyword evidence="3" id="KW-1185">Reference proteome</keyword>
<protein>
    <submittedName>
        <fullName evidence="2">Uncharacterized protein</fullName>
    </submittedName>
</protein>
<evidence type="ECO:0000313" key="2">
    <source>
        <dbReference type="EMBL" id="MDH6222527.1"/>
    </source>
</evidence>
<accession>A0ABT6M1U4</accession>
<name>A0ABT6M1U4_9ACTN</name>
<sequence>MDPPSEAVSMDSDVLIRDGRGHPARHQFLQLLQADSEEVAHQIDHPVQAQ</sequence>
<reference evidence="2 3" key="1">
    <citation type="submission" date="2023-04" db="EMBL/GenBank/DDBJ databases">
        <title>Forest soil microbial communities from Buena Vista Peninsula, Colon Province, Panama.</title>
        <authorList>
            <person name="Bouskill N."/>
        </authorList>
    </citation>
    <scope>NUCLEOTIDE SEQUENCE [LARGE SCALE GENOMIC DNA]</scope>
    <source>
        <strain evidence="2 3">GGS1</strain>
    </source>
</reference>
<gene>
    <name evidence="2" type="ORF">M2283_009878</name>
</gene>
<organism evidence="2 3">
    <name type="scientific">Streptomyces pseudovenezuelae</name>
    <dbReference type="NCBI Taxonomy" id="67350"/>
    <lineage>
        <taxon>Bacteria</taxon>
        <taxon>Bacillati</taxon>
        <taxon>Actinomycetota</taxon>
        <taxon>Actinomycetes</taxon>
        <taxon>Kitasatosporales</taxon>
        <taxon>Streptomycetaceae</taxon>
        <taxon>Streptomyces</taxon>
        <taxon>Streptomyces aurantiacus group</taxon>
    </lineage>
</organism>
<evidence type="ECO:0000313" key="3">
    <source>
        <dbReference type="Proteomes" id="UP001160499"/>
    </source>
</evidence>
<feature type="region of interest" description="Disordered" evidence="1">
    <location>
        <begin position="1"/>
        <end position="21"/>
    </location>
</feature>
<proteinExistence type="predicted"/>
<evidence type="ECO:0000256" key="1">
    <source>
        <dbReference type="SAM" id="MobiDB-lite"/>
    </source>
</evidence>
<comment type="caution">
    <text evidence="2">The sequence shown here is derived from an EMBL/GenBank/DDBJ whole genome shotgun (WGS) entry which is preliminary data.</text>
</comment>